<feature type="compositionally biased region" description="Basic and acidic residues" evidence="1">
    <location>
        <begin position="46"/>
        <end position="55"/>
    </location>
</feature>
<organism evidence="2 3">
    <name type="scientific">Tersicoccus solisilvae</name>
    <dbReference type="NCBI Taxonomy" id="1882339"/>
    <lineage>
        <taxon>Bacteria</taxon>
        <taxon>Bacillati</taxon>
        <taxon>Actinomycetota</taxon>
        <taxon>Actinomycetes</taxon>
        <taxon>Micrococcales</taxon>
        <taxon>Micrococcaceae</taxon>
        <taxon>Tersicoccus</taxon>
    </lineage>
</organism>
<keyword evidence="2" id="KW-0489">Methyltransferase</keyword>
<protein>
    <submittedName>
        <fullName evidence="2">Trans-aconitate methyltransferase</fullName>
    </submittedName>
</protein>
<accession>A0ABQ1NS57</accession>
<dbReference type="InterPro" id="IPR029063">
    <property type="entry name" value="SAM-dependent_MTases_sf"/>
</dbReference>
<reference evidence="3" key="1">
    <citation type="journal article" date="2019" name="Int. J. Syst. Evol. Microbiol.">
        <title>The Global Catalogue of Microorganisms (GCM) 10K type strain sequencing project: providing services to taxonomists for standard genome sequencing and annotation.</title>
        <authorList>
            <consortium name="The Broad Institute Genomics Platform"/>
            <consortium name="The Broad Institute Genome Sequencing Center for Infectious Disease"/>
            <person name="Wu L."/>
            <person name="Ma J."/>
        </authorList>
    </citation>
    <scope>NUCLEOTIDE SEQUENCE [LARGE SCALE GENOMIC DNA]</scope>
    <source>
        <strain evidence="3">CGMCC 1.15480</strain>
    </source>
</reference>
<keyword evidence="3" id="KW-1185">Reference proteome</keyword>
<dbReference type="GO" id="GO:0032259">
    <property type="term" value="P:methylation"/>
    <property type="evidence" value="ECO:0007669"/>
    <property type="project" value="UniProtKB-KW"/>
</dbReference>
<keyword evidence="2" id="KW-0808">Transferase</keyword>
<feature type="region of interest" description="Disordered" evidence="1">
    <location>
        <begin position="40"/>
        <end position="59"/>
    </location>
</feature>
<sequence length="315" mass="33221">MTQLDPISADWLALREHADDRARGATVATLLPALARSLTGSSAAGDGHDPDRDATTARPPVLCVDLGTGTGANPRWLMPRLPVDQTWLLVDHDAGLLAELGERLAGTAVPWEPVDSDVAHLRGVLAAHRRPDQGVLVTCAALLDLLDAATVHDLAGILREARAHGLFSLSVDGSVDLSPADPLDDAIQAAFNAHQQRHGHLGPDGIRTLRDALDDGDGAGAGSTVTVQQTDWRLDAAESEDRALIERLLRDRADAVRDQVARTAAERPGTGAERTGVDLSGADVDAWLSGRLAAVRAGALRVRVGHQDLLVTPAR</sequence>
<dbReference type="Proteomes" id="UP000597761">
    <property type="component" value="Unassembled WGS sequence"/>
</dbReference>
<comment type="caution">
    <text evidence="2">The sequence shown here is derived from an EMBL/GenBank/DDBJ whole genome shotgun (WGS) entry which is preliminary data.</text>
</comment>
<evidence type="ECO:0000256" key="1">
    <source>
        <dbReference type="SAM" id="MobiDB-lite"/>
    </source>
</evidence>
<proteinExistence type="predicted"/>
<dbReference type="GO" id="GO:0008168">
    <property type="term" value="F:methyltransferase activity"/>
    <property type="evidence" value="ECO:0007669"/>
    <property type="project" value="UniProtKB-KW"/>
</dbReference>
<name>A0ABQ1NS57_9MICC</name>
<evidence type="ECO:0000313" key="2">
    <source>
        <dbReference type="EMBL" id="GGC78751.1"/>
    </source>
</evidence>
<dbReference type="RefSeq" id="WP_188664911.1">
    <property type="nucleotide sequence ID" value="NZ_BMJI01000001.1"/>
</dbReference>
<dbReference type="EMBL" id="BMJI01000001">
    <property type="protein sequence ID" value="GGC78751.1"/>
    <property type="molecule type" value="Genomic_DNA"/>
</dbReference>
<dbReference type="SUPFAM" id="SSF53335">
    <property type="entry name" value="S-adenosyl-L-methionine-dependent methyltransferases"/>
    <property type="match status" value="1"/>
</dbReference>
<gene>
    <name evidence="2" type="ORF">GCM10011512_01700</name>
</gene>
<evidence type="ECO:0000313" key="3">
    <source>
        <dbReference type="Proteomes" id="UP000597761"/>
    </source>
</evidence>